<gene>
    <name evidence="8" type="ORF">BDA99DRAFT_179609</name>
</gene>
<sequence>MLYHQPIWTCEATGRTNLTYEQALESEGRDEQNRAEFKFCEVLRKRIFYNVQFQTIRLEPLVEEIYTFFRFNFAVGEIVHCKLSENIYLARIVDIYPGFNGKIQSYPHQQQQHYTPIVPTGSSDETESEPDDIPRQPNGRLRFPDAFLHPTPDTTESTNTATNSNTSNIISNNSSINVPSGQQQQQQDVVVPESSSNQEPHHDHATPRTFDPNYINPSQALKYRVQLINEYGQPLEDLVRDVDADEIRRDKRVFNRHMIQRLVRECAKRDSYIGAPWLIKPNVAYHYGISTVLPQHLQEAQDLAYANQARKRKAPLKELEDKEAEKRARKEENLLQKAKLKEEKERQREERRKQAAVKYPIEDLDLPIYRKDPNLNWALIDMAPDKYTGPATIPYPTGGRDPRPSLHKNTAIPDDIFETFVSVWSFLAVFSDPLGLSPFSIDDFERVLCQPPQHMQKSNVLFESNACLLNLIIKDRQQDIGGEIASGVVNEEYLEAIKEDQDDEVDDDDEEEEEENDGENSYSSTRSSSRRRSSVSTSKQQDRDSALTRLRGEKVERGWRDSEQLKLSSGWDRRTIRNTKGWETVLIGCLNEIATPALVPELDMILRHLVPRNKSTVSERERQYPSLSIKHKLAILSFLIDAVNESTAIKEYMESCQEQLTEFRRQKMELNKEIKNLAARRAELDKRDRTEKEEKDTTEDDDEDTDSDEEDSDSDSESNDEDDSDNSVDSDAPARGIKSHERRHRSRQEKLKLKQQKRKEMEQLKKEMYEKQREAAKARSQELRQKAEERRKLEDEDRALRKKEEQLEKDMRKYTTLRVRPLGKDRFFNRYLYLDNIGTSSTYGTGRLYVQGPSDVDIQMIHERDRPYDEPEQPWGRAGGQWFMLALMKAQGLDEESEWLEQRLNTPPDVMPSRTWWRCYTEPEEIQQLLSWLNPKGIRECKLKNEIAKRHTYIAESMKRRAQAVSKLEAQAAKRNSKSR</sequence>
<comment type="caution">
    <text evidence="8">The sequence shown here is derived from an EMBL/GenBank/DDBJ whole genome shotgun (WGS) entry which is preliminary data.</text>
</comment>
<name>A0AAD5K2S1_9FUNG</name>
<evidence type="ECO:0000256" key="3">
    <source>
        <dbReference type="ARBA" id="ARBA00023242"/>
    </source>
</evidence>
<dbReference type="InterPro" id="IPR028942">
    <property type="entry name" value="WHIM1_dom"/>
</dbReference>
<dbReference type="InterPro" id="IPR028941">
    <property type="entry name" value="WHIM2_dom"/>
</dbReference>
<keyword evidence="3 4" id="KW-0539">Nucleus</keyword>
<feature type="region of interest" description="Disordered" evidence="5">
    <location>
        <begin position="312"/>
        <end position="354"/>
    </location>
</feature>
<dbReference type="PROSITE" id="PS51136">
    <property type="entry name" value="WAC"/>
    <property type="match status" value="1"/>
</dbReference>
<dbReference type="Pfam" id="PF02791">
    <property type="entry name" value="DDT"/>
    <property type="match status" value="1"/>
</dbReference>
<comment type="subcellular location">
    <subcellularLocation>
        <location evidence="1 4">Nucleus</location>
    </subcellularLocation>
</comment>
<feature type="compositionally biased region" description="Basic and acidic residues" evidence="5">
    <location>
        <begin position="685"/>
        <end position="695"/>
    </location>
</feature>
<dbReference type="Pfam" id="PF10537">
    <property type="entry name" value="WAC_Acf1_DNA_bd"/>
    <property type="match status" value="1"/>
</dbReference>
<dbReference type="Proteomes" id="UP001209540">
    <property type="component" value="Unassembled WGS sequence"/>
</dbReference>
<keyword evidence="2" id="KW-0175">Coiled coil</keyword>
<feature type="region of interest" description="Disordered" evidence="5">
    <location>
        <begin position="107"/>
        <end position="213"/>
    </location>
</feature>
<feature type="region of interest" description="Disordered" evidence="5">
    <location>
        <begin position="685"/>
        <end position="798"/>
    </location>
</feature>
<evidence type="ECO:0000313" key="8">
    <source>
        <dbReference type="EMBL" id="KAI9252356.1"/>
    </source>
</evidence>
<evidence type="ECO:0000259" key="6">
    <source>
        <dbReference type="PROSITE" id="PS50827"/>
    </source>
</evidence>
<evidence type="ECO:0000256" key="5">
    <source>
        <dbReference type="SAM" id="MobiDB-lite"/>
    </source>
</evidence>
<feature type="compositionally biased region" description="Basic and acidic residues" evidence="5">
    <location>
        <begin position="748"/>
        <end position="798"/>
    </location>
</feature>
<dbReference type="PANTHER" id="PTHR32075:SF6">
    <property type="entry name" value="ISWI CHROMATIN-REMODELING COMPLEX SUBUNIT YPL216W-RELATED"/>
    <property type="match status" value="1"/>
</dbReference>
<dbReference type="PANTHER" id="PTHR32075">
    <property type="entry name" value="ISWI CHROMATIN-REMODELING COMPLEX SUBUNIT YPL216W-RELATED"/>
    <property type="match status" value="1"/>
</dbReference>
<feature type="compositionally biased region" description="Basic and acidic residues" evidence="5">
    <location>
        <begin position="540"/>
        <end position="551"/>
    </location>
</feature>
<dbReference type="EMBL" id="JAIXMP010000028">
    <property type="protein sequence ID" value="KAI9252356.1"/>
    <property type="molecule type" value="Genomic_DNA"/>
</dbReference>
<reference evidence="8" key="1">
    <citation type="journal article" date="2022" name="IScience">
        <title>Evolution of zygomycete secretomes and the origins of terrestrial fungal ecologies.</title>
        <authorList>
            <person name="Chang Y."/>
            <person name="Wang Y."/>
            <person name="Mondo S."/>
            <person name="Ahrendt S."/>
            <person name="Andreopoulos W."/>
            <person name="Barry K."/>
            <person name="Beard J."/>
            <person name="Benny G.L."/>
            <person name="Blankenship S."/>
            <person name="Bonito G."/>
            <person name="Cuomo C."/>
            <person name="Desiro A."/>
            <person name="Gervers K.A."/>
            <person name="Hundley H."/>
            <person name="Kuo A."/>
            <person name="LaButti K."/>
            <person name="Lang B.F."/>
            <person name="Lipzen A."/>
            <person name="O'Donnell K."/>
            <person name="Pangilinan J."/>
            <person name="Reynolds N."/>
            <person name="Sandor L."/>
            <person name="Smith M.E."/>
            <person name="Tsang A."/>
            <person name="Grigoriev I.V."/>
            <person name="Stajich J.E."/>
            <person name="Spatafora J.W."/>
        </authorList>
    </citation>
    <scope>NUCLEOTIDE SEQUENCE</scope>
    <source>
        <strain evidence="8">RSA 2281</strain>
    </source>
</reference>
<accession>A0AAD5K2S1</accession>
<evidence type="ECO:0000256" key="2">
    <source>
        <dbReference type="ARBA" id="ARBA00023054"/>
    </source>
</evidence>
<feature type="compositionally biased region" description="Basic and acidic residues" evidence="5">
    <location>
        <begin position="315"/>
        <end position="353"/>
    </location>
</feature>
<feature type="domain" description="DDT" evidence="6">
    <location>
        <begin position="414"/>
        <end position="478"/>
    </location>
</feature>
<feature type="compositionally biased region" description="Acidic residues" evidence="5">
    <location>
        <begin position="500"/>
        <end position="518"/>
    </location>
</feature>
<dbReference type="GO" id="GO:0000785">
    <property type="term" value="C:chromatin"/>
    <property type="evidence" value="ECO:0007669"/>
    <property type="project" value="UniProtKB-ARBA"/>
</dbReference>
<evidence type="ECO:0000259" key="7">
    <source>
        <dbReference type="PROSITE" id="PS51136"/>
    </source>
</evidence>
<evidence type="ECO:0000256" key="4">
    <source>
        <dbReference type="PROSITE-ProRule" id="PRU00475"/>
    </source>
</evidence>
<proteinExistence type="predicted"/>
<organism evidence="8 9">
    <name type="scientific">Phascolomyces articulosus</name>
    <dbReference type="NCBI Taxonomy" id="60185"/>
    <lineage>
        <taxon>Eukaryota</taxon>
        <taxon>Fungi</taxon>
        <taxon>Fungi incertae sedis</taxon>
        <taxon>Mucoromycota</taxon>
        <taxon>Mucoromycotina</taxon>
        <taxon>Mucoromycetes</taxon>
        <taxon>Mucorales</taxon>
        <taxon>Lichtheimiaceae</taxon>
        <taxon>Phascolomyces</taxon>
    </lineage>
</organism>
<feature type="compositionally biased region" description="Acidic residues" evidence="5">
    <location>
        <begin position="696"/>
        <end position="728"/>
    </location>
</feature>
<evidence type="ECO:0000256" key="1">
    <source>
        <dbReference type="ARBA" id="ARBA00004123"/>
    </source>
</evidence>
<feature type="region of interest" description="Disordered" evidence="5">
    <location>
        <begin position="498"/>
        <end position="551"/>
    </location>
</feature>
<dbReference type="GO" id="GO:0000781">
    <property type="term" value="C:chromosome, telomeric region"/>
    <property type="evidence" value="ECO:0007669"/>
    <property type="project" value="GOC"/>
</dbReference>
<dbReference type="AlphaFoldDB" id="A0AAD5K2S1"/>
<dbReference type="InterPro" id="IPR018501">
    <property type="entry name" value="DDT_dom"/>
</dbReference>
<dbReference type="Pfam" id="PF15613">
    <property type="entry name" value="WSD"/>
    <property type="match status" value="1"/>
</dbReference>
<dbReference type="Pfam" id="PF15612">
    <property type="entry name" value="WHIM1"/>
    <property type="match status" value="1"/>
</dbReference>
<protein>
    <submittedName>
        <fullName evidence="8">Uncharacterized protein</fullName>
    </submittedName>
</protein>
<dbReference type="GO" id="GO:0005634">
    <property type="term" value="C:nucleus"/>
    <property type="evidence" value="ECO:0007669"/>
    <property type="project" value="UniProtKB-SubCell"/>
</dbReference>
<feature type="compositionally biased region" description="Low complexity" evidence="5">
    <location>
        <begin position="154"/>
        <end position="187"/>
    </location>
</feature>
<feature type="domain" description="WAC" evidence="7">
    <location>
        <begin position="1"/>
        <end position="85"/>
    </location>
</feature>
<dbReference type="PROSITE" id="PS50827">
    <property type="entry name" value="DDT"/>
    <property type="match status" value="1"/>
</dbReference>
<keyword evidence="9" id="KW-1185">Reference proteome</keyword>
<reference evidence="8" key="2">
    <citation type="submission" date="2023-02" db="EMBL/GenBank/DDBJ databases">
        <authorList>
            <consortium name="DOE Joint Genome Institute"/>
            <person name="Mondo S.J."/>
            <person name="Chang Y."/>
            <person name="Wang Y."/>
            <person name="Ahrendt S."/>
            <person name="Andreopoulos W."/>
            <person name="Barry K."/>
            <person name="Beard J."/>
            <person name="Benny G.L."/>
            <person name="Blankenship S."/>
            <person name="Bonito G."/>
            <person name="Cuomo C."/>
            <person name="Desiro A."/>
            <person name="Gervers K.A."/>
            <person name="Hundley H."/>
            <person name="Kuo A."/>
            <person name="LaButti K."/>
            <person name="Lang B.F."/>
            <person name="Lipzen A."/>
            <person name="O'Donnell K."/>
            <person name="Pangilinan J."/>
            <person name="Reynolds N."/>
            <person name="Sandor L."/>
            <person name="Smith M.W."/>
            <person name="Tsang A."/>
            <person name="Grigoriev I.V."/>
            <person name="Stajich J.E."/>
            <person name="Spatafora J.W."/>
        </authorList>
    </citation>
    <scope>NUCLEOTIDE SEQUENCE</scope>
    <source>
        <strain evidence="8">RSA 2281</strain>
    </source>
</reference>
<dbReference type="InterPro" id="IPR013136">
    <property type="entry name" value="WSTF_Acf1_Cbp146"/>
</dbReference>
<evidence type="ECO:0000313" key="9">
    <source>
        <dbReference type="Proteomes" id="UP001209540"/>
    </source>
</evidence>
<dbReference type="GO" id="GO:0031509">
    <property type="term" value="P:subtelomeric heterochromatin formation"/>
    <property type="evidence" value="ECO:0007669"/>
    <property type="project" value="TreeGrafter"/>
</dbReference>